<dbReference type="EMBL" id="AALTSX010000005">
    <property type="protein sequence ID" value="EDD2822889.1"/>
    <property type="molecule type" value="Genomic_DNA"/>
</dbReference>
<evidence type="ECO:0000313" key="4">
    <source>
        <dbReference type="EMBL" id="EDH8304105.1"/>
    </source>
</evidence>
<gene>
    <name evidence="4" type="ORF">CB695_21835</name>
    <name evidence="2" type="ORF">DS524_05295</name>
    <name evidence="1" type="ORF">EHE49_09705</name>
    <name evidence="3" type="ORF">GA754_09755</name>
</gene>
<proteinExistence type="predicted"/>
<accession>A0A5I4ED82</accession>
<dbReference type="EMBL" id="AAMIYH010000025">
    <property type="protein sequence ID" value="EDH8304105.1"/>
    <property type="molecule type" value="Genomic_DNA"/>
</dbReference>
<dbReference type="Pfam" id="PF19924">
    <property type="entry name" value="DUF6387"/>
    <property type="match status" value="1"/>
</dbReference>
<evidence type="ECO:0000313" key="2">
    <source>
        <dbReference type="EMBL" id="EBR9855239.1"/>
    </source>
</evidence>
<name>A0A5I4ED82_SALET</name>
<dbReference type="EMBL" id="AAGUAT010000003">
    <property type="protein sequence ID" value="EBR9855239.1"/>
    <property type="molecule type" value="Genomic_DNA"/>
</dbReference>
<reference evidence="4" key="1">
    <citation type="submission" date="2018-07" db="EMBL/GenBank/DDBJ databases">
        <authorList>
            <person name="Ashton P.M."/>
            <person name="Dallman T."/>
            <person name="Nair S."/>
            <person name="De Pinna E."/>
            <person name="Peters T."/>
            <person name="Grant K."/>
        </authorList>
    </citation>
    <scope>NUCLEOTIDE SEQUENCE</scope>
    <source>
        <strain evidence="2">296838</strain>
        <strain evidence="4">368335</strain>
        <strain evidence="1">634658</strain>
        <strain evidence="3">816209</strain>
    </source>
</reference>
<comment type="caution">
    <text evidence="4">The sequence shown here is derived from an EMBL/GenBank/DDBJ whole genome shotgun (WGS) entry which is preliminary data.</text>
</comment>
<sequence>MTKRMAVADIVEALSKWFDVSRYDALKNLTLEQIYAELERRMFAYKARQQWETLDDKHRNAVIHHDAMIHSGRVLMEDKWISDSHMLAHSYAVRPMTRDSLFNYGRAMYRLENTPSEENVSMSSDYISEYLKQGGLNPANKMLIEIDLEEASSDDLAEHLKVLINQWQKHLKVPKPPEKDFRFGHKTFQKILDYKIIPLMDLIAWEQLNNQKIKYPVLAGILHPDMRYARGSEQIKDTDYPLAHGFLSNDNYFKSLNDFFIKNNLVKSSPILDVIAMNDKPETKKKTRDIHKP</sequence>
<dbReference type="EMBL" id="AAAGNC010000010">
    <property type="protein sequence ID" value="EAC0256921.1"/>
    <property type="molecule type" value="Genomic_DNA"/>
</dbReference>
<evidence type="ECO:0000313" key="1">
    <source>
        <dbReference type="EMBL" id="EAC0256921.1"/>
    </source>
</evidence>
<dbReference type="Proteomes" id="UP000839816">
    <property type="component" value="Unassembled WGS sequence"/>
</dbReference>
<organism evidence="4">
    <name type="scientific">Salmonella enterica subsp. enterica serovar Chester</name>
    <dbReference type="NCBI Taxonomy" id="149386"/>
    <lineage>
        <taxon>Bacteria</taxon>
        <taxon>Pseudomonadati</taxon>
        <taxon>Pseudomonadota</taxon>
        <taxon>Gammaproteobacteria</taxon>
        <taxon>Enterobacterales</taxon>
        <taxon>Enterobacteriaceae</taxon>
        <taxon>Salmonella</taxon>
    </lineage>
</organism>
<dbReference type="AlphaFoldDB" id="A0A5I4ED82"/>
<protein>
    <submittedName>
        <fullName evidence="4">Uncharacterized protein</fullName>
    </submittedName>
</protein>
<evidence type="ECO:0000313" key="3">
    <source>
        <dbReference type="EMBL" id="EDD2822889.1"/>
    </source>
</evidence>
<dbReference type="InterPro" id="IPR045664">
    <property type="entry name" value="DUF6387"/>
</dbReference>